<dbReference type="AlphaFoldDB" id="A0A1H1L437"/>
<proteinExistence type="predicted"/>
<gene>
    <name evidence="1" type="ORF">SAMN04489857_0683</name>
</gene>
<accession>A0A1H1L437</accession>
<reference evidence="2" key="1">
    <citation type="submission" date="2016-10" db="EMBL/GenBank/DDBJ databases">
        <authorList>
            <person name="Varghese N."/>
            <person name="Submissions S."/>
        </authorList>
    </citation>
    <scope>NUCLEOTIDE SEQUENCE [LARGE SCALE GENOMIC DNA]</scope>
    <source>
        <strain evidence="2">DSM 22620</strain>
    </source>
</reference>
<sequence length="221" mass="24952">MKTITKTVYTYEELTPEAKARALEEYAASQSGAEAGYESLVYDVNDTVSAFEDATGIDIRIGGGVYSTTYKADFTDDACYGYDFPDFSRDSVWCDIDIASAWINDDEFIDLRKEFVHCAYMRDRFSGESDTFFSMYTDADASTYEASAYLGLSGQANERAAHYRDKMEKMLSGAASRVCNAVDGLIEMCWEDATSEDRFVEECNIYEAYFEENGHVYNGIW</sequence>
<evidence type="ECO:0000313" key="2">
    <source>
        <dbReference type="Proteomes" id="UP000199480"/>
    </source>
</evidence>
<protein>
    <submittedName>
        <fullName evidence="1">Uncharacterized protein</fullName>
    </submittedName>
</protein>
<dbReference type="Proteomes" id="UP000199480">
    <property type="component" value="Chromosome I"/>
</dbReference>
<dbReference type="RefSeq" id="WP_090861748.1">
    <property type="nucleotide sequence ID" value="NZ_LT629759.1"/>
</dbReference>
<evidence type="ECO:0000313" key="1">
    <source>
        <dbReference type="EMBL" id="SDR69354.1"/>
    </source>
</evidence>
<name>A0A1H1L437_9ACTN</name>
<organism evidence="1 2">
    <name type="scientific">Parafannyhessea umbonata</name>
    <dbReference type="NCBI Taxonomy" id="604330"/>
    <lineage>
        <taxon>Bacteria</taxon>
        <taxon>Bacillati</taxon>
        <taxon>Actinomycetota</taxon>
        <taxon>Coriobacteriia</taxon>
        <taxon>Coriobacteriales</taxon>
        <taxon>Atopobiaceae</taxon>
        <taxon>Parafannyhessea</taxon>
    </lineage>
</organism>
<dbReference type="EMBL" id="LT629759">
    <property type="protein sequence ID" value="SDR69354.1"/>
    <property type="molecule type" value="Genomic_DNA"/>
</dbReference>
<dbReference type="GeneID" id="78500054"/>